<comment type="similarity">
    <text evidence="2">Belongs to the Nudix hydrolase family.</text>
</comment>
<gene>
    <name evidence="14" type="ORF">C8046_13345</name>
</gene>
<dbReference type="OrthoDB" id="9804442at2"/>
<evidence type="ECO:0000313" key="15">
    <source>
        <dbReference type="Proteomes" id="UP000245166"/>
    </source>
</evidence>
<dbReference type="PANTHER" id="PTHR47707:SF1">
    <property type="entry name" value="NUDIX HYDROLASE FAMILY PROTEIN"/>
    <property type="match status" value="1"/>
</dbReference>
<evidence type="ECO:0000256" key="6">
    <source>
        <dbReference type="ARBA" id="ARBA00022763"/>
    </source>
</evidence>
<dbReference type="InterPro" id="IPR020476">
    <property type="entry name" value="Nudix_hydrolase"/>
</dbReference>
<dbReference type="Gene3D" id="3.90.79.10">
    <property type="entry name" value="Nucleoside Triphosphate Pyrophosphohydrolase"/>
    <property type="match status" value="1"/>
</dbReference>
<keyword evidence="9" id="KW-0234">DNA repair</keyword>
<dbReference type="SUPFAM" id="SSF55811">
    <property type="entry name" value="Nudix"/>
    <property type="match status" value="1"/>
</dbReference>
<proteinExistence type="inferred from homology"/>
<dbReference type="InterPro" id="IPR029119">
    <property type="entry name" value="MutY_C"/>
</dbReference>
<evidence type="ECO:0000256" key="1">
    <source>
        <dbReference type="ARBA" id="ARBA00001946"/>
    </source>
</evidence>
<evidence type="ECO:0000256" key="9">
    <source>
        <dbReference type="ARBA" id="ARBA00023204"/>
    </source>
</evidence>
<keyword evidence="7" id="KW-0378">Hydrolase</keyword>
<name>A0A2U1ZX03_9MICO</name>
<evidence type="ECO:0000259" key="13">
    <source>
        <dbReference type="PROSITE" id="PS51462"/>
    </source>
</evidence>
<keyword evidence="5" id="KW-0479">Metal-binding</keyword>
<dbReference type="Proteomes" id="UP000245166">
    <property type="component" value="Unassembled WGS sequence"/>
</dbReference>
<dbReference type="EMBL" id="PYHR01000002">
    <property type="protein sequence ID" value="PWD51494.1"/>
    <property type="molecule type" value="Genomic_DNA"/>
</dbReference>
<sequence>MLPGRWRDRPANRFVSGPERPRQAAAKLNELVRSPPDDEQTGGQVVRKIRVVGAVILRDGLVMCAQRGPDGSLPGLWEFPGGKIESGETPRSALEREIDEELDCTVRVGDEVETTTHVYPFGEVTLTTFYCDLVSGSPKLTEHADLAWLKPADLDTLEWAPADIPAVRRIMADLGA</sequence>
<dbReference type="GO" id="GO:0044715">
    <property type="term" value="F:8-oxo-dGDP phosphatase activity"/>
    <property type="evidence" value="ECO:0007669"/>
    <property type="project" value="TreeGrafter"/>
</dbReference>
<dbReference type="GO" id="GO:0035539">
    <property type="term" value="F:8-oxo-7,8-dihydrodeoxyguanosine triphosphate pyrophosphatase activity"/>
    <property type="evidence" value="ECO:0007669"/>
    <property type="project" value="UniProtKB-EC"/>
</dbReference>
<dbReference type="CDD" id="cd03425">
    <property type="entry name" value="NUDIX_MutT_NudA_like"/>
    <property type="match status" value="1"/>
</dbReference>
<dbReference type="InterPro" id="IPR015797">
    <property type="entry name" value="NUDIX_hydrolase-like_dom_sf"/>
</dbReference>
<dbReference type="PROSITE" id="PS51462">
    <property type="entry name" value="NUDIX"/>
    <property type="match status" value="1"/>
</dbReference>
<feature type="region of interest" description="Disordered" evidence="12">
    <location>
        <begin position="1"/>
        <end position="22"/>
    </location>
</feature>
<comment type="caution">
    <text evidence="14">The sequence shown here is derived from an EMBL/GenBank/DDBJ whole genome shotgun (WGS) entry which is preliminary data.</text>
</comment>
<dbReference type="EC" id="3.6.1.55" evidence="11"/>
<protein>
    <recommendedName>
        <fullName evidence="11">8-oxo-dGTP diphosphatase</fullName>
        <ecNumber evidence="11">3.6.1.55</ecNumber>
    </recommendedName>
</protein>
<comment type="cofactor">
    <cofactor evidence="1">
        <name>Mg(2+)</name>
        <dbReference type="ChEBI" id="CHEBI:18420"/>
    </cofactor>
</comment>
<dbReference type="PRINTS" id="PR00502">
    <property type="entry name" value="NUDIXFAMILY"/>
</dbReference>
<dbReference type="GO" id="GO:0006260">
    <property type="term" value="P:DNA replication"/>
    <property type="evidence" value="ECO:0007669"/>
    <property type="project" value="UniProtKB-KW"/>
</dbReference>
<evidence type="ECO:0000313" key="14">
    <source>
        <dbReference type="EMBL" id="PWD51494.1"/>
    </source>
</evidence>
<dbReference type="InterPro" id="IPR047127">
    <property type="entry name" value="MutT-like"/>
</dbReference>
<evidence type="ECO:0000256" key="10">
    <source>
        <dbReference type="ARBA" id="ARBA00035861"/>
    </source>
</evidence>
<dbReference type="InterPro" id="IPR000086">
    <property type="entry name" value="NUDIX_hydrolase_dom"/>
</dbReference>
<dbReference type="GO" id="GO:0008413">
    <property type="term" value="F:8-oxo-7,8-dihydroguanosine triphosphate pyrophosphatase activity"/>
    <property type="evidence" value="ECO:0007669"/>
    <property type="project" value="TreeGrafter"/>
</dbReference>
<organism evidence="14 15">
    <name type="scientific">Serinibacter arcticus</name>
    <dbReference type="NCBI Taxonomy" id="1655435"/>
    <lineage>
        <taxon>Bacteria</taxon>
        <taxon>Bacillati</taxon>
        <taxon>Actinomycetota</taxon>
        <taxon>Actinomycetes</taxon>
        <taxon>Micrococcales</taxon>
        <taxon>Beutenbergiaceae</taxon>
        <taxon>Serinibacter</taxon>
    </lineage>
</organism>
<evidence type="ECO:0000256" key="11">
    <source>
        <dbReference type="ARBA" id="ARBA00038905"/>
    </source>
</evidence>
<evidence type="ECO:0000256" key="2">
    <source>
        <dbReference type="ARBA" id="ARBA00005582"/>
    </source>
</evidence>
<keyword evidence="3" id="KW-0515">Mutator protein</keyword>
<evidence type="ECO:0000256" key="5">
    <source>
        <dbReference type="ARBA" id="ARBA00022723"/>
    </source>
</evidence>
<keyword evidence="8" id="KW-0460">Magnesium</keyword>
<evidence type="ECO:0000256" key="3">
    <source>
        <dbReference type="ARBA" id="ARBA00022457"/>
    </source>
</evidence>
<evidence type="ECO:0000256" key="7">
    <source>
        <dbReference type="ARBA" id="ARBA00022801"/>
    </source>
</evidence>
<keyword evidence="6" id="KW-0227">DNA damage</keyword>
<accession>A0A2U1ZX03</accession>
<keyword evidence="15" id="KW-1185">Reference proteome</keyword>
<dbReference type="Pfam" id="PF14815">
    <property type="entry name" value="NUDIX_4"/>
    <property type="match status" value="1"/>
</dbReference>
<reference evidence="14 15" key="1">
    <citation type="submission" date="2018-03" db="EMBL/GenBank/DDBJ databases">
        <title>Genome assembly of novel Miniimonas species PCH200.</title>
        <authorList>
            <person name="Thakur V."/>
            <person name="Kumar V."/>
            <person name="Singh D."/>
        </authorList>
    </citation>
    <scope>NUCLEOTIDE SEQUENCE [LARGE SCALE GENOMIC DNA]</scope>
    <source>
        <strain evidence="14 15">PCH200</strain>
    </source>
</reference>
<dbReference type="GO" id="GO:0044716">
    <property type="term" value="F:8-oxo-GDP phosphatase activity"/>
    <property type="evidence" value="ECO:0007669"/>
    <property type="project" value="TreeGrafter"/>
</dbReference>
<dbReference type="GO" id="GO:0046872">
    <property type="term" value="F:metal ion binding"/>
    <property type="evidence" value="ECO:0007669"/>
    <property type="project" value="UniProtKB-KW"/>
</dbReference>
<evidence type="ECO:0000256" key="4">
    <source>
        <dbReference type="ARBA" id="ARBA00022705"/>
    </source>
</evidence>
<comment type="catalytic activity">
    <reaction evidence="10">
        <text>8-oxo-dGTP + H2O = 8-oxo-dGMP + diphosphate + H(+)</text>
        <dbReference type="Rhea" id="RHEA:31575"/>
        <dbReference type="ChEBI" id="CHEBI:15377"/>
        <dbReference type="ChEBI" id="CHEBI:15378"/>
        <dbReference type="ChEBI" id="CHEBI:33019"/>
        <dbReference type="ChEBI" id="CHEBI:63224"/>
        <dbReference type="ChEBI" id="CHEBI:77896"/>
        <dbReference type="EC" id="3.6.1.55"/>
    </reaction>
</comment>
<evidence type="ECO:0000256" key="12">
    <source>
        <dbReference type="SAM" id="MobiDB-lite"/>
    </source>
</evidence>
<dbReference type="GO" id="GO:0006281">
    <property type="term" value="P:DNA repair"/>
    <property type="evidence" value="ECO:0007669"/>
    <property type="project" value="UniProtKB-KW"/>
</dbReference>
<dbReference type="AlphaFoldDB" id="A0A2U1ZX03"/>
<feature type="compositionally biased region" description="Basic and acidic residues" evidence="12">
    <location>
        <begin position="1"/>
        <end position="11"/>
    </location>
</feature>
<keyword evidence="4" id="KW-0235">DNA replication</keyword>
<evidence type="ECO:0000256" key="8">
    <source>
        <dbReference type="ARBA" id="ARBA00022842"/>
    </source>
</evidence>
<dbReference type="PANTHER" id="PTHR47707">
    <property type="entry name" value="8-OXO-DGTP DIPHOSPHATASE"/>
    <property type="match status" value="1"/>
</dbReference>
<feature type="domain" description="Nudix hydrolase" evidence="13">
    <location>
        <begin position="47"/>
        <end position="171"/>
    </location>
</feature>